<evidence type="ECO:0000259" key="2">
    <source>
        <dbReference type="Pfam" id="PF18970"/>
    </source>
</evidence>
<gene>
    <name evidence="3" type="ORF">ABLG96_11105</name>
</gene>
<organism evidence="3">
    <name type="scientific">Nakamurella sp. A5-74</name>
    <dbReference type="NCBI Taxonomy" id="3158264"/>
    <lineage>
        <taxon>Bacteria</taxon>
        <taxon>Bacillati</taxon>
        <taxon>Actinomycetota</taxon>
        <taxon>Actinomycetes</taxon>
        <taxon>Nakamurellales</taxon>
        <taxon>Nakamurellaceae</taxon>
        <taxon>Nakamurella</taxon>
    </lineage>
</organism>
<name>A0AAU8DIB3_9ACTN</name>
<dbReference type="Pfam" id="PF18970">
    <property type="entry name" value="DUF5709"/>
    <property type="match status" value="1"/>
</dbReference>
<dbReference type="InterPro" id="IPR043763">
    <property type="entry name" value="DUF5709"/>
</dbReference>
<feature type="compositionally biased region" description="Acidic residues" evidence="1">
    <location>
        <begin position="62"/>
        <end position="90"/>
    </location>
</feature>
<feature type="region of interest" description="Disordered" evidence="1">
    <location>
        <begin position="1"/>
        <end position="113"/>
    </location>
</feature>
<evidence type="ECO:0000256" key="1">
    <source>
        <dbReference type="SAM" id="MobiDB-lite"/>
    </source>
</evidence>
<sequence>MADEGYGTTDNFEPGSEGAAGDGVSEQLTQEDQLLDRGVEDLLDEGYSPPDREPSVNVPTQAEEEAGETLDERLAEEEPEISDADVDGMDDSYGAGDRRAGRLTDDESDGINDIEKDAVADDVGIDGAGATAEEAAVHVIDESWPEN</sequence>
<dbReference type="RefSeq" id="WP_353647454.1">
    <property type="nucleotide sequence ID" value="NZ_CP159218.1"/>
</dbReference>
<dbReference type="AlphaFoldDB" id="A0AAU8DIB3"/>
<feature type="compositionally biased region" description="Basic and acidic residues" evidence="1">
    <location>
        <begin position="96"/>
        <end position="105"/>
    </location>
</feature>
<protein>
    <submittedName>
        <fullName evidence="3">DUF5709 domain-containing protein</fullName>
    </submittedName>
</protein>
<dbReference type="EMBL" id="CP159218">
    <property type="protein sequence ID" value="XCG61838.1"/>
    <property type="molecule type" value="Genomic_DNA"/>
</dbReference>
<reference evidence="3" key="1">
    <citation type="submission" date="2024-05" db="EMBL/GenBank/DDBJ databases">
        <authorList>
            <person name="Cai S.Y."/>
            <person name="Jin L.M."/>
            <person name="Li H.R."/>
        </authorList>
    </citation>
    <scope>NUCLEOTIDE SEQUENCE</scope>
    <source>
        <strain evidence="3">A5-74</strain>
    </source>
</reference>
<evidence type="ECO:0000313" key="3">
    <source>
        <dbReference type="EMBL" id="XCG61838.1"/>
    </source>
</evidence>
<proteinExistence type="predicted"/>
<accession>A0AAU8DIB3</accession>
<feature type="domain" description="DUF5709" evidence="2">
    <location>
        <begin position="95"/>
        <end position="142"/>
    </location>
</feature>